<dbReference type="SUPFAM" id="SSF55729">
    <property type="entry name" value="Acyl-CoA N-acyltransferases (Nat)"/>
    <property type="match status" value="1"/>
</dbReference>
<dbReference type="PANTHER" id="PTHR43072">
    <property type="entry name" value="N-ACETYLTRANSFERASE"/>
    <property type="match status" value="1"/>
</dbReference>
<evidence type="ECO:0000313" key="4">
    <source>
        <dbReference type="Proteomes" id="UP001180453"/>
    </source>
</evidence>
<dbReference type="InterPro" id="IPR000182">
    <property type="entry name" value="GNAT_dom"/>
</dbReference>
<comment type="caution">
    <text evidence="3">The sequence shown here is derived from an EMBL/GenBank/DDBJ whole genome shotgun (WGS) entry which is preliminary data.</text>
</comment>
<keyword evidence="1" id="KW-0472">Membrane</keyword>
<proteinExistence type="predicted"/>
<dbReference type="PANTHER" id="PTHR43072:SF60">
    <property type="entry name" value="L-2,4-DIAMINOBUTYRIC ACID ACETYLTRANSFERASE"/>
    <property type="match status" value="1"/>
</dbReference>
<evidence type="ECO:0000313" key="3">
    <source>
        <dbReference type="EMBL" id="MDR7271583.1"/>
    </source>
</evidence>
<dbReference type="NCBIfam" id="NF033083">
    <property type="entry name" value="AAC_3_I"/>
    <property type="match status" value="1"/>
</dbReference>
<gene>
    <name evidence="3" type="ORF">J2X20_004251</name>
</gene>
<keyword evidence="1" id="KW-0812">Transmembrane</keyword>
<reference evidence="3 4" key="1">
    <citation type="submission" date="2023-07" db="EMBL/GenBank/DDBJ databases">
        <title>Sorghum-associated microbial communities from plants grown in Nebraska, USA.</title>
        <authorList>
            <person name="Schachtman D."/>
        </authorList>
    </citation>
    <scope>NUCLEOTIDE SEQUENCE [LARGE SCALE GENOMIC DNA]</scope>
    <source>
        <strain evidence="3 4">BE314</strain>
    </source>
</reference>
<dbReference type="RefSeq" id="WP_310269058.1">
    <property type="nucleotide sequence ID" value="NZ_JAVDXU010000003.1"/>
</dbReference>
<dbReference type="EMBL" id="JAVDXU010000003">
    <property type="protein sequence ID" value="MDR7271583.1"/>
    <property type="molecule type" value="Genomic_DNA"/>
</dbReference>
<feature type="domain" description="N-acetyltransferase" evidence="2">
    <location>
        <begin position="2"/>
        <end position="152"/>
    </location>
</feature>
<name>A0ABU1YRU8_ROSSA</name>
<keyword evidence="4" id="KW-1185">Reference proteome</keyword>
<organism evidence="3 4">
    <name type="scientific">Roseateles saccharophilus</name>
    <name type="common">Pseudomonas saccharophila</name>
    <dbReference type="NCBI Taxonomy" id="304"/>
    <lineage>
        <taxon>Bacteria</taxon>
        <taxon>Pseudomonadati</taxon>
        <taxon>Pseudomonadota</taxon>
        <taxon>Betaproteobacteria</taxon>
        <taxon>Burkholderiales</taxon>
        <taxon>Sphaerotilaceae</taxon>
        <taxon>Roseateles</taxon>
    </lineage>
</organism>
<feature type="transmembrane region" description="Helical" evidence="1">
    <location>
        <begin position="49"/>
        <end position="69"/>
    </location>
</feature>
<dbReference type="CDD" id="cd04301">
    <property type="entry name" value="NAT_SF"/>
    <property type="match status" value="1"/>
</dbReference>
<dbReference type="PROSITE" id="PS51186">
    <property type="entry name" value="GNAT"/>
    <property type="match status" value="1"/>
</dbReference>
<dbReference type="Gene3D" id="3.40.630.30">
    <property type="match status" value="1"/>
</dbReference>
<evidence type="ECO:0000256" key="1">
    <source>
        <dbReference type="SAM" id="Phobius"/>
    </source>
</evidence>
<protein>
    <submittedName>
        <fullName evidence="3">Ribosomal protein S18 acetylase RimI-like enzyme</fullName>
    </submittedName>
</protein>
<dbReference type="Pfam" id="PF00583">
    <property type="entry name" value="Acetyltransf_1"/>
    <property type="match status" value="1"/>
</dbReference>
<accession>A0ABU1YRU8</accession>
<sequence length="152" mass="16449">MPRVLGADDSASLRAMLALFAEAFDDPQAYLARQPDDGYLGRLLTSEGFIAIGAFDGTALVGGLAAYVLPKFEQARSEIYIYDLAVHAAHRRQGVATAMIGELQRLAALRGAYVIYVQADHGDDAAIALYTKLGVREDVLHFDIPPRDGKPE</sequence>
<evidence type="ECO:0000259" key="2">
    <source>
        <dbReference type="PROSITE" id="PS51186"/>
    </source>
</evidence>
<dbReference type="Proteomes" id="UP001180453">
    <property type="component" value="Unassembled WGS sequence"/>
</dbReference>
<keyword evidence="1" id="KW-1133">Transmembrane helix</keyword>
<dbReference type="InterPro" id="IPR016181">
    <property type="entry name" value="Acyl_CoA_acyltransferase"/>
</dbReference>